<name>A0AC35G8L5_9BILA</name>
<sequence length="170" mass="19684">MPLSPKFSYKWIESNGENNNNNAETENINEYPFHSLNKIDIIDDNLAINDESISDISPIRSYMPTLSLRQKLSQSAPWKSSTHKVIDTLKPESVDEYRGRLNFALNYEKDISTLFVHVLEAMDLPIRDLTGSSDPYVRIFLKEYPKDSKRTRIFTRNLNPKFNQVLVFPG</sequence>
<evidence type="ECO:0000313" key="1">
    <source>
        <dbReference type="Proteomes" id="UP000887580"/>
    </source>
</evidence>
<proteinExistence type="predicted"/>
<dbReference type="Proteomes" id="UP000887580">
    <property type="component" value="Unplaced"/>
</dbReference>
<evidence type="ECO:0000313" key="2">
    <source>
        <dbReference type="WBParaSite" id="PS1159_v2.g24657.t1"/>
    </source>
</evidence>
<organism evidence="1 2">
    <name type="scientific">Panagrolaimus sp. PS1159</name>
    <dbReference type="NCBI Taxonomy" id="55785"/>
    <lineage>
        <taxon>Eukaryota</taxon>
        <taxon>Metazoa</taxon>
        <taxon>Ecdysozoa</taxon>
        <taxon>Nematoda</taxon>
        <taxon>Chromadorea</taxon>
        <taxon>Rhabditida</taxon>
        <taxon>Tylenchina</taxon>
        <taxon>Panagrolaimomorpha</taxon>
        <taxon>Panagrolaimoidea</taxon>
        <taxon>Panagrolaimidae</taxon>
        <taxon>Panagrolaimus</taxon>
    </lineage>
</organism>
<dbReference type="WBParaSite" id="PS1159_v2.g24657.t1">
    <property type="protein sequence ID" value="PS1159_v2.g24657.t1"/>
    <property type="gene ID" value="PS1159_v2.g24657"/>
</dbReference>
<accession>A0AC35G8L5</accession>
<protein>
    <submittedName>
        <fullName evidence="2">C2 domain-containing protein</fullName>
    </submittedName>
</protein>
<reference evidence="2" key="1">
    <citation type="submission" date="2022-11" db="UniProtKB">
        <authorList>
            <consortium name="WormBaseParasite"/>
        </authorList>
    </citation>
    <scope>IDENTIFICATION</scope>
</reference>